<evidence type="ECO:0000256" key="1">
    <source>
        <dbReference type="SAM" id="MobiDB-lite"/>
    </source>
</evidence>
<feature type="region of interest" description="Disordered" evidence="1">
    <location>
        <begin position="45"/>
        <end position="66"/>
    </location>
</feature>
<accession>A0A5B7J4E2</accession>
<feature type="region of interest" description="Disordered" evidence="1">
    <location>
        <begin position="1"/>
        <end position="22"/>
    </location>
</feature>
<evidence type="ECO:0000313" key="2">
    <source>
        <dbReference type="EMBL" id="MPC92671.1"/>
    </source>
</evidence>
<name>A0A5B7J4E2_PORTR</name>
<sequence length="66" mass="7082">MQQMSPSGPLTTLGVEDRDKARTQCSIIEETSSSRQGSSTVFLFAGSPRSNRQTPVTCSNLDSSNT</sequence>
<reference evidence="2 3" key="1">
    <citation type="submission" date="2019-05" db="EMBL/GenBank/DDBJ databases">
        <title>Another draft genome of Portunus trituberculatus and its Hox gene families provides insights of decapod evolution.</title>
        <authorList>
            <person name="Jeong J.-H."/>
            <person name="Song I."/>
            <person name="Kim S."/>
            <person name="Choi T."/>
            <person name="Kim D."/>
            <person name="Ryu S."/>
            <person name="Kim W."/>
        </authorList>
    </citation>
    <scope>NUCLEOTIDE SEQUENCE [LARGE SCALE GENOMIC DNA]</scope>
    <source>
        <tissue evidence="2">Muscle</tissue>
    </source>
</reference>
<dbReference type="EMBL" id="VSRR010092084">
    <property type="protein sequence ID" value="MPC92671.1"/>
    <property type="molecule type" value="Genomic_DNA"/>
</dbReference>
<evidence type="ECO:0000313" key="3">
    <source>
        <dbReference type="Proteomes" id="UP000324222"/>
    </source>
</evidence>
<dbReference type="Proteomes" id="UP000324222">
    <property type="component" value="Unassembled WGS sequence"/>
</dbReference>
<comment type="caution">
    <text evidence="2">The sequence shown here is derived from an EMBL/GenBank/DDBJ whole genome shotgun (WGS) entry which is preliminary data.</text>
</comment>
<gene>
    <name evidence="2" type="ORF">E2C01_087774</name>
</gene>
<feature type="compositionally biased region" description="Polar residues" evidence="1">
    <location>
        <begin position="1"/>
        <end position="10"/>
    </location>
</feature>
<organism evidence="2 3">
    <name type="scientific">Portunus trituberculatus</name>
    <name type="common">Swimming crab</name>
    <name type="synonym">Neptunus trituberculatus</name>
    <dbReference type="NCBI Taxonomy" id="210409"/>
    <lineage>
        <taxon>Eukaryota</taxon>
        <taxon>Metazoa</taxon>
        <taxon>Ecdysozoa</taxon>
        <taxon>Arthropoda</taxon>
        <taxon>Crustacea</taxon>
        <taxon>Multicrustacea</taxon>
        <taxon>Malacostraca</taxon>
        <taxon>Eumalacostraca</taxon>
        <taxon>Eucarida</taxon>
        <taxon>Decapoda</taxon>
        <taxon>Pleocyemata</taxon>
        <taxon>Brachyura</taxon>
        <taxon>Eubrachyura</taxon>
        <taxon>Portunoidea</taxon>
        <taxon>Portunidae</taxon>
        <taxon>Portuninae</taxon>
        <taxon>Portunus</taxon>
    </lineage>
</organism>
<keyword evidence="3" id="KW-1185">Reference proteome</keyword>
<protein>
    <submittedName>
        <fullName evidence="2">Uncharacterized protein</fullName>
    </submittedName>
</protein>
<proteinExistence type="predicted"/>
<feature type="compositionally biased region" description="Polar residues" evidence="1">
    <location>
        <begin position="48"/>
        <end position="66"/>
    </location>
</feature>
<dbReference type="AlphaFoldDB" id="A0A5B7J4E2"/>